<dbReference type="GO" id="GO:0046872">
    <property type="term" value="F:metal ion binding"/>
    <property type="evidence" value="ECO:0007669"/>
    <property type="project" value="UniProtKB-KW"/>
</dbReference>
<feature type="compositionally biased region" description="Basic and acidic residues" evidence="18">
    <location>
        <begin position="237"/>
        <end position="260"/>
    </location>
</feature>
<dbReference type="Gene3D" id="3.30.420.10">
    <property type="entry name" value="Ribonuclease H-like superfamily/Ribonuclease H"/>
    <property type="match status" value="1"/>
</dbReference>
<dbReference type="EMBL" id="CADCXU010022869">
    <property type="protein sequence ID" value="CAB0010192.1"/>
    <property type="molecule type" value="Genomic_DNA"/>
</dbReference>
<dbReference type="PANTHER" id="PTHR42648:SF11">
    <property type="entry name" value="TRANSPOSON TY4-P GAG-POL POLYPROTEIN"/>
    <property type="match status" value="1"/>
</dbReference>
<feature type="region of interest" description="Disordered" evidence="18">
    <location>
        <begin position="209"/>
        <end position="260"/>
    </location>
</feature>
<dbReference type="InterPro" id="IPR043502">
    <property type="entry name" value="DNA/RNA_pol_sf"/>
</dbReference>
<evidence type="ECO:0000259" key="19">
    <source>
        <dbReference type="PROSITE" id="PS50994"/>
    </source>
</evidence>
<evidence type="ECO:0000256" key="6">
    <source>
        <dbReference type="ARBA" id="ARBA00022741"/>
    </source>
</evidence>
<dbReference type="InterPro" id="IPR001584">
    <property type="entry name" value="Integrase_cat-core"/>
</dbReference>
<dbReference type="InterPro" id="IPR039537">
    <property type="entry name" value="Retrotran_Ty1/copia-like"/>
</dbReference>
<evidence type="ECO:0000256" key="15">
    <source>
        <dbReference type="ARBA" id="ARBA00023113"/>
    </source>
</evidence>
<keyword evidence="15" id="KW-0917">Virion maturation</keyword>
<dbReference type="GO" id="GO:0015074">
    <property type="term" value="P:DNA integration"/>
    <property type="evidence" value="ECO:0007669"/>
    <property type="project" value="UniProtKB-KW"/>
</dbReference>
<proteinExistence type="predicted"/>
<organism evidence="20 21">
    <name type="scientific">Nesidiocoris tenuis</name>
    <dbReference type="NCBI Taxonomy" id="355587"/>
    <lineage>
        <taxon>Eukaryota</taxon>
        <taxon>Metazoa</taxon>
        <taxon>Ecdysozoa</taxon>
        <taxon>Arthropoda</taxon>
        <taxon>Hexapoda</taxon>
        <taxon>Insecta</taxon>
        <taxon>Pterygota</taxon>
        <taxon>Neoptera</taxon>
        <taxon>Paraneoptera</taxon>
        <taxon>Hemiptera</taxon>
        <taxon>Heteroptera</taxon>
        <taxon>Panheteroptera</taxon>
        <taxon>Cimicomorpha</taxon>
        <taxon>Miridae</taxon>
        <taxon>Dicyphina</taxon>
        <taxon>Nesidiocoris</taxon>
    </lineage>
</organism>
<dbReference type="PANTHER" id="PTHR42648">
    <property type="entry name" value="TRANSPOSASE, PUTATIVE-RELATED"/>
    <property type="match status" value="1"/>
</dbReference>
<evidence type="ECO:0000256" key="18">
    <source>
        <dbReference type="SAM" id="MobiDB-lite"/>
    </source>
</evidence>
<evidence type="ECO:0000256" key="16">
    <source>
        <dbReference type="ARBA" id="ARBA00023172"/>
    </source>
</evidence>
<dbReference type="SUPFAM" id="SSF53098">
    <property type="entry name" value="Ribonuclease H-like"/>
    <property type="match status" value="1"/>
</dbReference>
<dbReference type="SUPFAM" id="SSF56672">
    <property type="entry name" value="DNA/RNA polymerases"/>
    <property type="match status" value="1"/>
</dbReference>
<dbReference type="Pfam" id="PF25597">
    <property type="entry name" value="SH3_retrovirus"/>
    <property type="match status" value="1"/>
</dbReference>
<evidence type="ECO:0000256" key="13">
    <source>
        <dbReference type="ARBA" id="ARBA00022918"/>
    </source>
</evidence>
<keyword evidence="21" id="KW-1185">Reference proteome</keyword>
<dbReference type="GO" id="GO:0004519">
    <property type="term" value="F:endonuclease activity"/>
    <property type="evidence" value="ECO:0007669"/>
    <property type="project" value="UniProtKB-KW"/>
</dbReference>
<evidence type="ECO:0000256" key="5">
    <source>
        <dbReference type="ARBA" id="ARBA00022723"/>
    </source>
</evidence>
<name>A0A6H5H0U9_9HEMI</name>
<keyword evidence="7" id="KW-0064">Aspartyl protease</keyword>
<evidence type="ECO:0000256" key="4">
    <source>
        <dbReference type="ARBA" id="ARBA00022722"/>
    </source>
</evidence>
<keyword evidence="2" id="KW-1188">Viral release from host cell</keyword>
<keyword evidence="10" id="KW-0067">ATP-binding</keyword>
<dbReference type="InterPro" id="IPR013103">
    <property type="entry name" value="RVT_2"/>
</dbReference>
<accession>A0A6H5H0U9</accession>
<dbReference type="GO" id="GO:0004190">
    <property type="term" value="F:aspartic-type endopeptidase activity"/>
    <property type="evidence" value="ECO:0007669"/>
    <property type="project" value="UniProtKB-KW"/>
</dbReference>
<evidence type="ECO:0000256" key="2">
    <source>
        <dbReference type="ARBA" id="ARBA00022612"/>
    </source>
</evidence>
<evidence type="ECO:0000256" key="8">
    <source>
        <dbReference type="ARBA" id="ARBA00022759"/>
    </source>
</evidence>
<evidence type="ECO:0000256" key="1">
    <source>
        <dbReference type="ARBA" id="ARBA00002180"/>
    </source>
</evidence>
<dbReference type="Proteomes" id="UP000479000">
    <property type="component" value="Unassembled WGS sequence"/>
</dbReference>
<keyword evidence="5" id="KW-0479">Metal-binding</keyword>
<dbReference type="Pfam" id="PF07727">
    <property type="entry name" value="RVT_2"/>
    <property type="match status" value="1"/>
</dbReference>
<evidence type="ECO:0000256" key="12">
    <source>
        <dbReference type="ARBA" id="ARBA00022908"/>
    </source>
</evidence>
<gene>
    <name evidence="20" type="ORF">NTEN_LOCUS15243</name>
</gene>
<evidence type="ECO:0000256" key="17">
    <source>
        <dbReference type="ARBA" id="ARBA00023268"/>
    </source>
</evidence>
<comment type="function">
    <text evidence="1">The aspartyl protease (PR) mediates the proteolytic cleavages of the Gag and Gag-Pol polyproteins after assembly of the VLP.</text>
</comment>
<dbReference type="InterPro" id="IPR036397">
    <property type="entry name" value="RNaseH_sf"/>
</dbReference>
<evidence type="ECO:0000256" key="9">
    <source>
        <dbReference type="ARBA" id="ARBA00022801"/>
    </source>
</evidence>
<keyword evidence="17" id="KW-0511">Multifunctional enzyme</keyword>
<dbReference type="PROSITE" id="PS50994">
    <property type="entry name" value="INTEGRASE"/>
    <property type="match status" value="1"/>
</dbReference>
<keyword evidence="14" id="KW-0548">Nucleotidyltransferase</keyword>
<sequence>MDVKLQIDKFEGAGDWTRWKKEVTLLLRHCKVMDVVDGTLVEPAKPNDSATAEVITQYHANLDKYTEKDVLAQLVLVKSLNKANAELVNTCTSARGIWTKLVSVYEQSSGQRMDRLLEQFFNFTIDPTEEIASHVSRLQRTFTEINEELERLTNKSMPDLVLMSRVMSTLPTEYFEFKSVWESVPVEDRTIEKLTERLRLIEMRLPHKPDGSTALVANSGAKKKWKRKGKSQGSSDDSTRKRPDIQNQPKDEKPRRFKRPDPSHALLCEIDEVSYSCNLSISKQLSSDSWIADSACSVHMTNRKEFFTSYQSFSEPKKIFVGNDEVIYGFGEGTIDVEMLIGRKWIPKSLLSVWYVPKIGRNLLSVGSTVDKGFEFNANKTNCTFTKNGELVAVGKKEFNKLYRMKMRTVLPKQPATVFVTSTKENLQRWHERLGHQSKKHVQQFLKSRGISVDSDNSKCEACLFGKQPRNSFGDRTAYRPKEAGGQINVDLCGPMEIESLGGSRYYILFKDDFTRFRRVFFLKNKSEVPSYLKQFLEEAKLAGHEVKQVLSDNGTEINNAQVKAILDSRGISHRCSMPYTPEQNGSAEREHRTLCECGLTLMLAAKMSKSLWAEAVNTAVYLLNLTGPSSVNDKSPYELWFGKPNPTIDHLRVFGTECFVQIPKSKRRKWDKKSMKGFLVGYCDIKDGYRVWVPEKRNVILSRDVVFSDERLFQIIEADTASEDEMIFKLNRSSEDRPTSPTSQIFPGFPQGQEDISPESEIRDPIPLNSPVNALQEIDSPIRSIAAPEIESPILETETPENRFGMQLRDRATLKPPDRLNYHAMITDYLEPQSYKEAMKSEEASKWKAAMEDEIKSLREMKTWELVTLPPGKKIVDCRWVLRVKVKANGVFDRFKARVVAKGFSQTPGIDYHEVFSPVVRYDTVRALLSVAASEGLEMMQFDVKTAFLNGDLEEEIYMRQPEGFSDGTNRVCKLKRSIYGLKQAPRCWNVKFTNFIKSQGLVASQADPCLYHTQKGKNKMFLAIYVDDGILCGTNLNEMTKFMNSLKEAFTVTEGSLESYVGMQVLRSEDGSIFIGQENYARQICERFKMFDANPTAIPVEVGSQRNIEAEEVGQDVPYRQAVGSLMYLATVTRPDISYAVSLVAEKLSKPTTSDWSSVKKIFKYVKGTLSYGLLYRRDHNPGILEAFCDADYGGDHLTRRSTTGALCLYAGAAITWISHKQKSVVLSTTEAEFIAASEGAKEVIWANRLLKEMTQLKGKPTMRIDNASALKLVKNPEFHRRTKHIEIRHYFVREKFQEGALDVEHIEGENQIADILTKPLRK</sequence>
<dbReference type="Pfam" id="PF13976">
    <property type="entry name" value="gag_pre-integrs"/>
    <property type="match status" value="1"/>
</dbReference>
<keyword evidence="9" id="KW-0378">Hydrolase</keyword>
<dbReference type="Pfam" id="PF22936">
    <property type="entry name" value="Pol_BBD"/>
    <property type="match status" value="1"/>
</dbReference>
<evidence type="ECO:0000256" key="7">
    <source>
        <dbReference type="ARBA" id="ARBA00022750"/>
    </source>
</evidence>
<evidence type="ECO:0000313" key="21">
    <source>
        <dbReference type="Proteomes" id="UP000479000"/>
    </source>
</evidence>
<dbReference type="GO" id="GO:0003964">
    <property type="term" value="F:RNA-directed DNA polymerase activity"/>
    <property type="evidence" value="ECO:0007669"/>
    <property type="project" value="UniProtKB-KW"/>
</dbReference>
<feature type="compositionally biased region" description="Basic residues" evidence="18">
    <location>
        <begin position="221"/>
        <end position="230"/>
    </location>
</feature>
<keyword evidence="8" id="KW-0255">Endonuclease</keyword>
<keyword evidence="14" id="KW-0808">Transferase</keyword>
<evidence type="ECO:0000256" key="11">
    <source>
        <dbReference type="ARBA" id="ARBA00022842"/>
    </source>
</evidence>
<dbReference type="Pfam" id="PF14223">
    <property type="entry name" value="Retrotran_gag_2"/>
    <property type="match status" value="1"/>
</dbReference>
<feature type="non-terminal residue" evidence="20">
    <location>
        <position position="1325"/>
    </location>
</feature>
<dbReference type="InterPro" id="IPR012337">
    <property type="entry name" value="RNaseH-like_sf"/>
</dbReference>
<keyword evidence="3" id="KW-0645">Protease</keyword>
<feature type="region of interest" description="Disordered" evidence="18">
    <location>
        <begin position="733"/>
        <end position="759"/>
    </location>
</feature>
<reference evidence="20 21" key="1">
    <citation type="submission" date="2020-02" db="EMBL/GenBank/DDBJ databases">
        <authorList>
            <person name="Ferguson B K."/>
        </authorList>
    </citation>
    <scope>NUCLEOTIDE SEQUENCE [LARGE SCALE GENOMIC DNA]</scope>
</reference>
<feature type="domain" description="Integrase catalytic" evidence="19">
    <location>
        <begin position="477"/>
        <end position="645"/>
    </location>
</feature>
<evidence type="ECO:0000256" key="14">
    <source>
        <dbReference type="ARBA" id="ARBA00022932"/>
    </source>
</evidence>
<evidence type="ECO:0000313" key="20">
    <source>
        <dbReference type="EMBL" id="CAB0010192.1"/>
    </source>
</evidence>
<dbReference type="InterPro" id="IPR025724">
    <property type="entry name" value="GAG-pre-integrase_dom"/>
</dbReference>
<protein>
    <recommendedName>
        <fullName evidence="19">Integrase catalytic domain-containing protein</fullName>
    </recommendedName>
</protein>
<dbReference type="InterPro" id="IPR054722">
    <property type="entry name" value="PolX-like_BBD"/>
</dbReference>
<keyword evidence="12" id="KW-0229">DNA integration</keyword>
<dbReference type="GO" id="GO:0006310">
    <property type="term" value="P:DNA recombination"/>
    <property type="evidence" value="ECO:0007669"/>
    <property type="project" value="UniProtKB-KW"/>
</dbReference>
<dbReference type="GO" id="GO:0005524">
    <property type="term" value="F:ATP binding"/>
    <property type="evidence" value="ECO:0007669"/>
    <property type="project" value="UniProtKB-KW"/>
</dbReference>
<dbReference type="GO" id="GO:0003887">
    <property type="term" value="F:DNA-directed DNA polymerase activity"/>
    <property type="evidence" value="ECO:0007669"/>
    <property type="project" value="UniProtKB-KW"/>
</dbReference>
<dbReference type="InterPro" id="IPR057670">
    <property type="entry name" value="SH3_retrovirus"/>
</dbReference>
<dbReference type="CDD" id="cd09272">
    <property type="entry name" value="RNase_HI_RT_Ty1"/>
    <property type="match status" value="1"/>
</dbReference>
<dbReference type="GO" id="GO:0003676">
    <property type="term" value="F:nucleic acid binding"/>
    <property type="evidence" value="ECO:0007669"/>
    <property type="project" value="InterPro"/>
</dbReference>
<keyword evidence="14" id="KW-0239">DNA-directed DNA polymerase</keyword>
<keyword evidence="16" id="KW-0233">DNA recombination</keyword>
<keyword evidence="4" id="KW-0540">Nuclease</keyword>
<evidence type="ECO:0000256" key="3">
    <source>
        <dbReference type="ARBA" id="ARBA00022670"/>
    </source>
</evidence>
<keyword evidence="11" id="KW-0460">Magnesium</keyword>
<keyword evidence="6" id="KW-0547">Nucleotide-binding</keyword>
<dbReference type="GO" id="GO:0006508">
    <property type="term" value="P:proteolysis"/>
    <property type="evidence" value="ECO:0007669"/>
    <property type="project" value="UniProtKB-KW"/>
</dbReference>
<dbReference type="OrthoDB" id="6629107at2759"/>
<dbReference type="GO" id="GO:0042575">
    <property type="term" value="C:DNA polymerase complex"/>
    <property type="evidence" value="ECO:0007669"/>
    <property type="project" value="UniProtKB-ARBA"/>
</dbReference>
<keyword evidence="13" id="KW-0695">RNA-directed DNA polymerase</keyword>
<evidence type="ECO:0000256" key="10">
    <source>
        <dbReference type="ARBA" id="ARBA00022840"/>
    </source>
</evidence>